<protein>
    <submittedName>
        <fullName evidence="1">Uncharacterized protein</fullName>
    </submittedName>
</protein>
<name>L8PHL0_STRVR</name>
<gene>
    <name evidence="1" type="ORF">STVIR_1906</name>
</gene>
<reference evidence="1 2" key="1">
    <citation type="journal article" date="2013" name="Genome Announc.">
        <title>Draft Genome Sequence of Streptomyces viridochromogenes Strain Tu57, Producer of Avilamycin.</title>
        <authorList>
            <person name="Gruning B.A."/>
            <person name="Erxleben A."/>
            <person name="Hahnlein A."/>
            <person name="Gunther S."/>
        </authorList>
    </citation>
    <scope>NUCLEOTIDE SEQUENCE [LARGE SCALE GENOMIC DNA]</scope>
    <source>
        <strain evidence="1 2">Tue57</strain>
    </source>
</reference>
<dbReference type="Proteomes" id="UP000011205">
    <property type="component" value="Unassembled WGS sequence"/>
</dbReference>
<organism evidence="1 2">
    <name type="scientific">Streptomyces viridochromogenes Tue57</name>
    <dbReference type="NCBI Taxonomy" id="1160705"/>
    <lineage>
        <taxon>Bacteria</taxon>
        <taxon>Bacillati</taxon>
        <taxon>Actinomycetota</taxon>
        <taxon>Actinomycetes</taxon>
        <taxon>Kitasatosporales</taxon>
        <taxon>Streptomycetaceae</taxon>
        <taxon>Streptomyces</taxon>
    </lineage>
</organism>
<accession>L8PHL0</accession>
<evidence type="ECO:0000313" key="2">
    <source>
        <dbReference type="Proteomes" id="UP000011205"/>
    </source>
</evidence>
<proteinExistence type="predicted"/>
<sequence length="31" mass="3422">MPGDPAAGEFFSLIGEVHEMRHAEVLHSTQQ</sequence>
<evidence type="ECO:0000313" key="1">
    <source>
        <dbReference type="EMBL" id="ELS57051.1"/>
    </source>
</evidence>
<comment type="caution">
    <text evidence="1">The sequence shown here is derived from an EMBL/GenBank/DDBJ whole genome shotgun (WGS) entry which is preliminary data.</text>
</comment>
<dbReference type="AlphaFoldDB" id="L8PHL0"/>
<dbReference type="EMBL" id="AMLP01000064">
    <property type="protein sequence ID" value="ELS57051.1"/>
    <property type="molecule type" value="Genomic_DNA"/>
</dbReference>